<evidence type="ECO:0000313" key="2">
    <source>
        <dbReference type="EMBL" id="MDQ8935027.1"/>
    </source>
</evidence>
<protein>
    <submittedName>
        <fullName evidence="2">VOC family protein</fullName>
    </submittedName>
</protein>
<dbReference type="Pfam" id="PF12681">
    <property type="entry name" value="Glyoxalase_2"/>
    <property type="match status" value="1"/>
</dbReference>
<evidence type="ECO:0000259" key="1">
    <source>
        <dbReference type="PROSITE" id="PS51819"/>
    </source>
</evidence>
<dbReference type="EMBL" id="JAVIDL010000006">
    <property type="protein sequence ID" value="MDQ8935027.1"/>
    <property type="molecule type" value="Genomic_DNA"/>
</dbReference>
<dbReference type="SUPFAM" id="SSF54593">
    <property type="entry name" value="Glyoxalase/Bleomycin resistance protein/Dihydroxybiphenyl dioxygenase"/>
    <property type="match status" value="1"/>
</dbReference>
<dbReference type="InterPro" id="IPR050383">
    <property type="entry name" value="GlyoxalaseI/FosfomycinResist"/>
</dbReference>
<reference evidence="2" key="1">
    <citation type="submission" date="2023-08" db="EMBL/GenBank/DDBJ databases">
        <title>Emergence of clinically-relevant ST2 carbapenem-resistant Acinetobacter baumannii strains in hospital sewages in Zhejiang, East of China.</title>
        <authorList>
            <person name="Kaichao C."/>
            <person name="Zhang R."/>
        </authorList>
    </citation>
    <scope>NUCLEOTIDE SEQUENCE</scope>
    <source>
        <strain evidence="2">M-RB-37</strain>
    </source>
</reference>
<dbReference type="InterPro" id="IPR025870">
    <property type="entry name" value="Glyoxalase-like_dom"/>
</dbReference>
<dbReference type="CDD" id="cd07264">
    <property type="entry name" value="VOC_like"/>
    <property type="match status" value="1"/>
</dbReference>
<dbReference type="InterPro" id="IPR037523">
    <property type="entry name" value="VOC_core"/>
</dbReference>
<proteinExistence type="predicted"/>
<comment type="caution">
    <text evidence="2">The sequence shown here is derived from an EMBL/GenBank/DDBJ whole genome shotgun (WGS) entry which is preliminary data.</text>
</comment>
<name>A0AAW8J7E3_9GAMM</name>
<dbReference type="PANTHER" id="PTHR21366">
    <property type="entry name" value="GLYOXALASE FAMILY PROTEIN"/>
    <property type="match status" value="1"/>
</dbReference>
<dbReference type="Gene3D" id="3.10.180.10">
    <property type="entry name" value="2,3-Dihydroxybiphenyl 1,2-Dioxygenase, domain 1"/>
    <property type="match status" value="1"/>
</dbReference>
<dbReference type="Proteomes" id="UP001243844">
    <property type="component" value="Unassembled WGS sequence"/>
</dbReference>
<organism evidence="2 3">
    <name type="scientific">Acinetobacter rudis</name>
    <dbReference type="NCBI Taxonomy" id="632955"/>
    <lineage>
        <taxon>Bacteria</taxon>
        <taxon>Pseudomonadati</taxon>
        <taxon>Pseudomonadota</taxon>
        <taxon>Gammaproteobacteria</taxon>
        <taxon>Moraxellales</taxon>
        <taxon>Moraxellaceae</taxon>
        <taxon>Acinetobacter</taxon>
    </lineage>
</organism>
<accession>A0AAW8J7E3</accession>
<sequence length="127" mass="14459">MKFAYTILYVEDVKKTVQFYKDAFDFELKFQHEKGDYAELESGQTTIAFSSFDLIRSLGKNPKRADSQAPHFELALVTDHLEEALQQAIAAGAKEVKPIERMPWGQSIAYVEDINGFLIELCTSMMI</sequence>
<dbReference type="AlphaFoldDB" id="A0AAW8J7E3"/>
<gene>
    <name evidence="2" type="ORF">RFH47_04695</name>
</gene>
<dbReference type="RefSeq" id="WP_308976009.1">
    <property type="nucleotide sequence ID" value="NZ_JAVIDL010000006.1"/>
</dbReference>
<dbReference type="PANTHER" id="PTHR21366:SF22">
    <property type="entry name" value="VOC DOMAIN-CONTAINING PROTEIN"/>
    <property type="match status" value="1"/>
</dbReference>
<evidence type="ECO:0000313" key="3">
    <source>
        <dbReference type="Proteomes" id="UP001243844"/>
    </source>
</evidence>
<feature type="domain" description="VOC" evidence="1">
    <location>
        <begin position="2"/>
        <end position="124"/>
    </location>
</feature>
<dbReference type="InterPro" id="IPR029068">
    <property type="entry name" value="Glyas_Bleomycin-R_OHBP_Dase"/>
</dbReference>
<dbReference type="PROSITE" id="PS51819">
    <property type="entry name" value="VOC"/>
    <property type="match status" value="1"/>
</dbReference>